<dbReference type="Pfam" id="PF10270">
    <property type="entry name" value="MMgT"/>
    <property type="match status" value="1"/>
</dbReference>
<evidence type="ECO:0000256" key="2">
    <source>
        <dbReference type="ARBA" id="ARBA00006109"/>
    </source>
</evidence>
<proteinExistence type="inferred from homology"/>
<feature type="transmembrane region" description="Helical" evidence="6">
    <location>
        <begin position="44"/>
        <end position="60"/>
    </location>
</feature>
<evidence type="ECO:0000256" key="6">
    <source>
        <dbReference type="SAM" id="Phobius"/>
    </source>
</evidence>
<dbReference type="Proteomes" id="UP001162131">
    <property type="component" value="Unassembled WGS sequence"/>
</dbReference>
<name>A0AAU9K1U1_9CILI</name>
<comment type="caution">
    <text evidence="7">The sequence shown here is derived from an EMBL/GenBank/DDBJ whole genome shotgun (WGS) entry which is preliminary data.</text>
</comment>
<evidence type="ECO:0000313" key="7">
    <source>
        <dbReference type="EMBL" id="CAG9330822.1"/>
    </source>
</evidence>
<feature type="transmembrane region" description="Helical" evidence="6">
    <location>
        <begin position="6"/>
        <end position="23"/>
    </location>
</feature>
<keyword evidence="3 6" id="KW-0812">Transmembrane</keyword>
<keyword evidence="4 6" id="KW-1133">Transmembrane helix</keyword>
<reference evidence="7" key="1">
    <citation type="submission" date="2021-09" db="EMBL/GenBank/DDBJ databases">
        <authorList>
            <consortium name="AG Swart"/>
            <person name="Singh M."/>
            <person name="Singh A."/>
            <person name="Seah K."/>
            <person name="Emmerich C."/>
        </authorList>
    </citation>
    <scope>NUCLEOTIDE SEQUENCE</scope>
    <source>
        <strain evidence="7">ATCC30299</strain>
    </source>
</reference>
<evidence type="ECO:0008006" key="9">
    <source>
        <dbReference type="Google" id="ProtNLM"/>
    </source>
</evidence>
<evidence type="ECO:0000313" key="8">
    <source>
        <dbReference type="Proteomes" id="UP001162131"/>
    </source>
</evidence>
<evidence type="ECO:0000256" key="3">
    <source>
        <dbReference type="ARBA" id="ARBA00022692"/>
    </source>
</evidence>
<evidence type="ECO:0000256" key="5">
    <source>
        <dbReference type="ARBA" id="ARBA00023136"/>
    </source>
</evidence>
<evidence type="ECO:0000256" key="1">
    <source>
        <dbReference type="ARBA" id="ARBA00004127"/>
    </source>
</evidence>
<evidence type="ECO:0000256" key="4">
    <source>
        <dbReference type="ARBA" id="ARBA00022989"/>
    </source>
</evidence>
<sequence>MKGKHYGLFLGLIMLVHSVYSLIEFRHLMEDSMHSIHIGMPKDILIEVVIGALIAVYSWAPNVSQLQKIKASEHFREKNPEQFEERPSFRNYYNTRGSLIHNRASKDLEKPN</sequence>
<organism evidence="7 8">
    <name type="scientific">Blepharisma stoltei</name>
    <dbReference type="NCBI Taxonomy" id="1481888"/>
    <lineage>
        <taxon>Eukaryota</taxon>
        <taxon>Sar</taxon>
        <taxon>Alveolata</taxon>
        <taxon>Ciliophora</taxon>
        <taxon>Postciliodesmatophora</taxon>
        <taxon>Heterotrichea</taxon>
        <taxon>Heterotrichida</taxon>
        <taxon>Blepharismidae</taxon>
        <taxon>Blepharisma</taxon>
    </lineage>
</organism>
<dbReference type="AlphaFoldDB" id="A0AAU9K1U1"/>
<dbReference type="InterPro" id="IPR018937">
    <property type="entry name" value="MMgT"/>
</dbReference>
<comment type="similarity">
    <text evidence="2">Belongs to the membrane magnesium transporter (TC 1.A.67) family.</text>
</comment>
<gene>
    <name evidence="7" type="ORF">BSTOLATCC_MIC52234</name>
</gene>
<comment type="subcellular location">
    <subcellularLocation>
        <location evidence="1">Endomembrane system</location>
        <topology evidence="1">Multi-pass membrane protein</topology>
    </subcellularLocation>
</comment>
<dbReference type="GO" id="GO:0012505">
    <property type="term" value="C:endomembrane system"/>
    <property type="evidence" value="ECO:0007669"/>
    <property type="project" value="UniProtKB-SubCell"/>
</dbReference>
<accession>A0AAU9K1U1</accession>
<dbReference type="EMBL" id="CAJZBQ010000052">
    <property type="protein sequence ID" value="CAG9330822.1"/>
    <property type="molecule type" value="Genomic_DNA"/>
</dbReference>
<keyword evidence="8" id="KW-1185">Reference proteome</keyword>
<keyword evidence="5 6" id="KW-0472">Membrane</keyword>
<protein>
    <recommendedName>
        <fullName evidence="9">Membrane magnesium transporter</fullName>
    </recommendedName>
</protein>